<evidence type="ECO:0000256" key="7">
    <source>
        <dbReference type="ARBA" id="ARBA00022824"/>
    </source>
</evidence>
<dbReference type="InterPro" id="IPR004856">
    <property type="entry name" value="Glyco_trans_ALG6/ALG8"/>
</dbReference>
<dbReference type="VEuPathDB" id="VectorBase:MDOA003327"/>
<keyword evidence="7 10" id="KW-0256">Endoplasmic reticulum</keyword>
<comment type="pathway">
    <text evidence="2 10">Protein modification; protein glycosylation.</text>
</comment>
<evidence type="ECO:0000256" key="6">
    <source>
        <dbReference type="ARBA" id="ARBA00022692"/>
    </source>
</evidence>
<evidence type="ECO:0000256" key="2">
    <source>
        <dbReference type="ARBA" id="ARBA00004922"/>
    </source>
</evidence>
<gene>
    <name evidence="11" type="primary">101901798</name>
</gene>
<dbReference type="PANTHER" id="PTHR12413:SF1">
    <property type="entry name" value="DOLICHYL PYROPHOSPHATE MAN9GLCNAC2 ALPHA-1,3-GLUCOSYLTRANSFERASE"/>
    <property type="match status" value="1"/>
</dbReference>
<keyword evidence="8 10" id="KW-1133">Transmembrane helix</keyword>
<evidence type="ECO:0000256" key="1">
    <source>
        <dbReference type="ARBA" id="ARBA00004477"/>
    </source>
</evidence>
<dbReference type="AlphaFoldDB" id="A0A1I8MBY8"/>
<feature type="transmembrane region" description="Helical" evidence="10">
    <location>
        <begin position="177"/>
        <end position="203"/>
    </location>
</feature>
<evidence type="ECO:0000256" key="3">
    <source>
        <dbReference type="ARBA" id="ARBA00008715"/>
    </source>
</evidence>
<proteinExistence type="inferred from homology"/>
<dbReference type="EnsemblMetazoa" id="MDOA003327-RA">
    <property type="protein sequence ID" value="MDOA003327-PA"/>
    <property type="gene ID" value="MDOA003327"/>
</dbReference>
<evidence type="ECO:0000256" key="5">
    <source>
        <dbReference type="ARBA" id="ARBA00022679"/>
    </source>
</evidence>
<dbReference type="STRING" id="7370.A0A1I8MBY8"/>
<evidence type="ECO:0000256" key="4">
    <source>
        <dbReference type="ARBA" id="ARBA00022676"/>
    </source>
</evidence>
<dbReference type="OrthoDB" id="4983at2759"/>
<evidence type="ECO:0000256" key="8">
    <source>
        <dbReference type="ARBA" id="ARBA00022989"/>
    </source>
</evidence>
<organism evidence="11">
    <name type="scientific">Musca domestica</name>
    <name type="common">House fly</name>
    <dbReference type="NCBI Taxonomy" id="7370"/>
    <lineage>
        <taxon>Eukaryota</taxon>
        <taxon>Metazoa</taxon>
        <taxon>Ecdysozoa</taxon>
        <taxon>Arthropoda</taxon>
        <taxon>Hexapoda</taxon>
        <taxon>Insecta</taxon>
        <taxon>Pterygota</taxon>
        <taxon>Neoptera</taxon>
        <taxon>Endopterygota</taxon>
        <taxon>Diptera</taxon>
        <taxon>Brachycera</taxon>
        <taxon>Muscomorpha</taxon>
        <taxon>Muscoidea</taxon>
        <taxon>Muscidae</taxon>
        <taxon>Musca</taxon>
    </lineage>
</organism>
<feature type="transmembrane region" description="Helical" evidence="10">
    <location>
        <begin position="120"/>
        <end position="138"/>
    </location>
</feature>
<dbReference type="eggNOG" id="KOG2575">
    <property type="taxonomic scope" value="Eukaryota"/>
</dbReference>
<sequence>MRVNPDNIEILVVTCLGIALRGITSLGSYSGASTRPMFGDYEAQRHWQEITLNLPAKEWYTNTSDNDLLYWGLDYPPLTAYHSLILGMVASKYLNSSYVELYKSRGYESEGHKTFMRHTVLWADIFIYIPACIILVKAMDTFFANKKQRLCLLAVLISYPGLILIDNGHFQYNNISLGLMLVAIAAVLQDAYVWAALFFSLALNYKQMELYHALPFFVMLLRVSLNGNTFAHKMVTLFKIATMTLATFAMLWLPWLKSKDLVMTVIHRLFPFNRGVFEDKVANIWCSLNVVYKFKENVTNPEMALICLTTTLLAILPLNAHVFYKGQKNTFVFSLFNTAIGFFLFSFQVHEKSILLAALPAICLLPHMPFCAVSFLKISVLSMLPLFIKDKLCVAYFAMIIGFTVGLRNLLKIDYSKNVKIQKILDVLMVVLDIFIIIISLTAIFVPSPASLPHIWPLFISVLCCGGFLLLLLVSVIYQFGYEKSLYKIFYKIIPNIS</sequence>
<comment type="subcellular location">
    <subcellularLocation>
        <location evidence="1 10">Endoplasmic reticulum membrane</location>
        <topology evidence="1 10">Multi-pass membrane protein</topology>
    </subcellularLocation>
</comment>
<feature type="transmembrane region" description="Helical" evidence="10">
    <location>
        <begin position="303"/>
        <end position="324"/>
    </location>
</feature>
<dbReference type="GO" id="GO:0042281">
    <property type="term" value="F:dolichyl pyrophosphate Man9GlcNAc2 alpha-1,3-glucosyltransferase activity"/>
    <property type="evidence" value="ECO:0007669"/>
    <property type="project" value="TreeGrafter"/>
</dbReference>
<evidence type="ECO:0000313" key="11">
    <source>
        <dbReference type="EnsemblMetazoa" id="MDOA003327-PA"/>
    </source>
</evidence>
<dbReference type="VEuPathDB" id="VectorBase:MDOMA2_002189"/>
<dbReference type="EC" id="2.4.1.-" evidence="10"/>
<feature type="transmembrane region" description="Helical" evidence="10">
    <location>
        <begin position="150"/>
        <end position="165"/>
    </location>
</feature>
<dbReference type="GO" id="GO:0005789">
    <property type="term" value="C:endoplasmic reticulum membrane"/>
    <property type="evidence" value="ECO:0007669"/>
    <property type="project" value="UniProtKB-SubCell"/>
</dbReference>
<dbReference type="KEGG" id="mde:101901798"/>
<dbReference type="Pfam" id="PF03155">
    <property type="entry name" value="Alg6_Alg8"/>
    <property type="match status" value="1"/>
</dbReference>
<keyword evidence="9 10" id="KW-0472">Membrane</keyword>
<dbReference type="RefSeq" id="XP_005183187.2">
    <property type="nucleotide sequence ID" value="XM_005183130.4"/>
</dbReference>
<name>A0A1I8MBY8_MUSDO</name>
<dbReference type="UniPathway" id="UPA00378"/>
<accession>A0A1I8MBY8</accession>
<evidence type="ECO:0000256" key="10">
    <source>
        <dbReference type="RuleBase" id="RU363110"/>
    </source>
</evidence>
<dbReference type="PANTHER" id="PTHR12413">
    <property type="entry name" value="DOLICHYL GLYCOSYLTRANSFERASE"/>
    <property type="match status" value="1"/>
</dbReference>
<keyword evidence="4 10" id="KW-0328">Glycosyltransferase</keyword>
<feature type="transmembrane region" description="Helical" evidence="10">
    <location>
        <begin position="395"/>
        <end position="411"/>
    </location>
</feature>
<feature type="transmembrane region" description="Helical" evidence="10">
    <location>
        <begin position="330"/>
        <end position="347"/>
    </location>
</feature>
<keyword evidence="5 10" id="KW-0808">Transferase</keyword>
<comment type="similarity">
    <text evidence="3 10">Belongs to the ALG6/ALG8 glucosyltransferase family.</text>
</comment>
<protein>
    <recommendedName>
        <fullName evidence="10">Alpha-1,3-glucosyltransferase</fullName>
        <ecNumber evidence="10">2.4.1.-</ecNumber>
    </recommendedName>
</protein>
<evidence type="ECO:0000256" key="9">
    <source>
        <dbReference type="ARBA" id="ARBA00023136"/>
    </source>
</evidence>
<feature type="transmembrane region" description="Helical" evidence="10">
    <location>
        <begin position="237"/>
        <end position="256"/>
    </location>
</feature>
<reference evidence="11" key="1">
    <citation type="submission" date="2020-05" db="UniProtKB">
        <authorList>
            <consortium name="EnsemblMetazoa"/>
        </authorList>
    </citation>
    <scope>IDENTIFICATION</scope>
    <source>
        <strain evidence="11">Aabys</strain>
    </source>
</reference>
<feature type="transmembrane region" description="Helical" evidence="10">
    <location>
        <begin position="458"/>
        <end position="478"/>
    </location>
</feature>
<keyword evidence="6 10" id="KW-0812">Transmembrane</keyword>
<feature type="transmembrane region" description="Helical" evidence="10">
    <location>
        <begin position="423"/>
        <end position="446"/>
    </location>
</feature>